<reference evidence="1 2" key="1">
    <citation type="journal article" date="2011" name="J. Bacteriol.">
        <title>Complete genome sequence of Metallosphaera cuprina, a metal sulfide-oxidizing archaeon from a hot spring.</title>
        <authorList>
            <person name="Liu L.J."/>
            <person name="You X.Y."/>
            <person name="Zheng H."/>
            <person name="Wang S."/>
            <person name="Jiang C.Y."/>
            <person name="Liu S.J."/>
        </authorList>
    </citation>
    <scope>NUCLEOTIDE SEQUENCE [LARGE SCALE GENOMIC DNA]</scope>
    <source>
        <strain evidence="1 2">Ar-4</strain>
    </source>
</reference>
<evidence type="ECO:0000313" key="1">
    <source>
        <dbReference type="EMBL" id="AEB95449.1"/>
    </source>
</evidence>
<evidence type="ECO:0000313" key="2">
    <source>
        <dbReference type="Proteomes" id="UP000007812"/>
    </source>
</evidence>
<dbReference type="KEGG" id="mcn:Mcup_1346"/>
<dbReference type="EMBL" id="CP002656">
    <property type="protein sequence ID" value="AEB95449.1"/>
    <property type="molecule type" value="Genomic_DNA"/>
</dbReference>
<name>F4FY77_METCR</name>
<accession>F4FY77</accession>
<keyword evidence="2" id="KW-1185">Reference proteome</keyword>
<gene>
    <name evidence="1" type="ordered locus">Mcup_1346</name>
</gene>
<dbReference type="AlphaFoldDB" id="F4FY77"/>
<protein>
    <submittedName>
        <fullName evidence="1">Uncharacterized protein</fullName>
    </submittedName>
</protein>
<dbReference type="PATRIC" id="fig|1006006.8.peg.1342"/>
<dbReference type="Proteomes" id="UP000007812">
    <property type="component" value="Chromosome"/>
</dbReference>
<sequence>MQITTIQGSSMDFAKRLNVRKPREGKGFSFAFILKFEKFRLKLTVQA</sequence>
<organism evidence="1 2">
    <name type="scientific">Metallosphaera cuprina (strain Ar-4)</name>
    <dbReference type="NCBI Taxonomy" id="1006006"/>
    <lineage>
        <taxon>Archaea</taxon>
        <taxon>Thermoproteota</taxon>
        <taxon>Thermoprotei</taxon>
        <taxon>Sulfolobales</taxon>
        <taxon>Sulfolobaceae</taxon>
        <taxon>Metallosphaera</taxon>
    </lineage>
</organism>
<dbReference type="HOGENOM" id="CLU_3163097_0_0_2"/>
<proteinExistence type="predicted"/>